<feature type="transmembrane region" description="Helical" evidence="1">
    <location>
        <begin position="12"/>
        <end position="30"/>
    </location>
</feature>
<feature type="transmembrane region" description="Helical" evidence="1">
    <location>
        <begin position="356"/>
        <end position="374"/>
    </location>
</feature>
<feature type="transmembrane region" description="Helical" evidence="1">
    <location>
        <begin position="74"/>
        <end position="93"/>
    </location>
</feature>
<feature type="transmembrane region" description="Helical" evidence="1">
    <location>
        <begin position="298"/>
        <end position="317"/>
    </location>
</feature>
<keyword evidence="1" id="KW-1133">Transmembrane helix</keyword>
<comment type="caution">
    <text evidence="3">The sequence shown here is derived from an EMBL/GenBank/DDBJ whole genome shotgun (WGS) entry which is preliminary data.</text>
</comment>
<sequence>MLEKLTFAAVHYAALAIFVAGCWGFGRALFTRLGGPVRHDFWLETAMTTALGVGIFICVFQALGIAGLLKLPGVLLTVAIGFAAACVQVPVWLRQARALDPGPSLTWVEKAGLAALALVALPTLVAPLAPPAAFDELMYHLPYARQVAQSGQLGIHEWLRYPWFPYNYNLLYAGALLVGDDALPHFMNALAGWLSVWMVYRLGLQYLNRVLACAAAAIWLGIGDYSNALIDMGVALFVLSAWIALWWWNESHAVQPAQGARWLALAAFFLGLAAGSKYQALTFLPLAAWFVVRRERRPAVWVAGLVCFLLPCVYWYARNAVMTGDPFNPIGAKVFGFTNWNLADYKNQVDDVRAHAALPNFLIWPVVLAPLSLAWRRSPAVHAAIVFCAYSLLVWALTSRYPRYMTASFPLLALVAVLGWQVLLGWIAGALRRLLPAKGRTGWPVRAGGVAAGLFLAVLAAVSFRHTTSELAKVSASPAEREAFLRANVPGYAVMNHVREHVTGRVYQIALSEAIYYGPNPIWGDTLGPWRYADFPLLPAAEAARRFAGLGFEAIVMPDAVARTLVGHEDFNRHFTLMVAQDGAKAYRILPPAP</sequence>
<feature type="transmembrane region" description="Helical" evidence="1">
    <location>
        <begin position="409"/>
        <end position="431"/>
    </location>
</feature>
<keyword evidence="1" id="KW-0812">Transmembrane</keyword>
<gene>
    <name evidence="3" type="ORF">J2739_000113</name>
</gene>
<evidence type="ECO:0000313" key="4">
    <source>
        <dbReference type="Proteomes" id="UP001184230"/>
    </source>
</evidence>
<feature type="transmembrane region" description="Helical" evidence="1">
    <location>
        <begin position="380"/>
        <end position="397"/>
    </location>
</feature>
<dbReference type="Pfam" id="PF13231">
    <property type="entry name" value="PMT_2"/>
    <property type="match status" value="1"/>
</dbReference>
<keyword evidence="1" id="KW-0472">Membrane</keyword>
<evidence type="ECO:0000256" key="1">
    <source>
        <dbReference type="SAM" id="Phobius"/>
    </source>
</evidence>
<keyword evidence="4" id="KW-1185">Reference proteome</keyword>
<protein>
    <recommendedName>
        <fullName evidence="2">Glycosyltransferase RgtA/B/C/D-like domain-containing protein</fullName>
    </recommendedName>
</protein>
<proteinExistence type="predicted"/>
<dbReference type="PROSITE" id="PS51257">
    <property type="entry name" value="PROKAR_LIPOPROTEIN"/>
    <property type="match status" value="1"/>
</dbReference>
<dbReference type="Proteomes" id="UP001184230">
    <property type="component" value="Unassembled WGS sequence"/>
</dbReference>
<reference evidence="3 4" key="1">
    <citation type="submission" date="2023-07" db="EMBL/GenBank/DDBJ databases">
        <title>Sorghum-associated microbial communities from plants grown in Nebraska, USA.</title>
        <authorList>
            <person name="Schachtman D."/>
        </authorList>
    </citation>
    <scope>NUCLEOTIDE SEQUENCE [LARGE SCALE GENOMIC DNA]</scope>
    <source>
        <strain evidence="3 4">DS1781</strain>
    </source>
</reference>
<feature type="transmembrane region" description="Helical" evidence="1">
    <location>
        <begin position="113"/>
        <end position="134"/>
    </location>
</feature>
<feature type="transmembrane region" description="Helical" evidence="1">
    <location>
        <begin position="260"/>
        <end position="278"/>
    </location>
</feature>
<name>A0ABU1N7C6_9BURK</name>
<feature type="domain" description="Glycosyltransferase RgtA/B/C/D-like" evidence="2">
    <location>
        <begin position="186"/>
        <end position="315"/>
    </location>
</feature>
<evidence type="ECO:0000259" key="2">
    <source>
        <dbReference type="Pfam" id="PF13231"/>
    </source>
</evidence>
<feature type="transmembrane region" description="Helical" evidence="1">
    <location>
        <begin position="228"/>
        <end position="248"/>
    </location>
</feature>
<evidence type="ECO:0000313" key="3">
    <source>
        <dbReference type="EMBL" id="MDR6534353.1"/>
    </source>
</evidence>
<accession>A0ABU1N7C6</accession>
<feature type="transmembrane region" description="Helical" evidence="1">
    <location>
        <begin position="42"/>
        <end position="68"/>
    </location>
</feature>
<dbReference type="InterPro" id="IPR038731">
    <property type="entry name" value="RgtA/B/C-like"/>
</dbReference>
<dbReference type="EMBL" id="JAVDRF010000001">
    <property type="protein sequence ID" value="MDR6534353.1"/>
    <property type="molecule type" value="Genomic_DNA"/>
</dbReference>
<feature type="transmembrane region" description="Helical" evidence="1">
    <location>
        <begin position="170"/>
        <end position="194"/>
    </location>
</feature>
<feature type="transmembrane region" description="Helical" evidence="1">
    <location>
        <begin position="443"/>
        <end position="464"/>
    </location>
</feature>
<dbReference type="RefSeq" id="WP_309897750.1">
    <property type="nucleotide sequence ID" value="NZ_JAVDRF010000001.1"/>
</dbReference>
<organism evidence="3 4">
    <name type="scientific">Variovorax soli</name>
    <dbReference type="NCBI Taxonomy" id="376815"/>
    <lineage>
        <taxon>Bacteria</taxon>
        <taxon>Pseudomonadati</taxon>
        <taxon>Pseudomonadota</taxon>
        <taxon>Betaproteobacteria</taxon>
        <taxon>Burkholderiales</taxon>
        <taxon>Comamonadaceae</taxon>
        <taxon>Variovorax</taxon>
    </lineage>
</organism>